<organism evidence="3 4">
    <name type="scientific">Meloidogyne floridensis</name>
    <dbReference type="NCBI Taxonomy" id="298350"/>
    <lineage>
        <taxon>Eukaryota</taxon>
        <taxon>Metazoa</taxon>
        <taxon>Ecdysozoa</taxon>
        <taxon>Nematoda</taxon>
        <taxon>Chromadorea</taxon>
        <taxon>Rhabditida</taxon>
        <taxon>Tylenchina</taxon>
        <taxon>Tylenchomorpha</taxon>
        <taxon>Tylenchoidea</taxon>
        <taxon>Meloidogynidae</taxon>
        <taxon>Meloidogyninae</taxon>
        <taxon>Meloidogyne</taxon>
    </lineage>
</organism>
<dbReference type="Proteomes" id="UP000887560">
    <property type="component" value="Unplaced"/>
</dbReference>
<sequence length="211" mass="24507">MLLLCKFIFLFFLFFLKLNAQTADMDKIGDLLPGLNFRPNFEQYSGYLPASENDMLHYWFVTSQNKSDKLGIAIGNAYLSDSLNYNTAPIYAYNHGIIDEEFWNLYGHRCCNGCVDKTDQNDLKQNNKKFYPLLHNLILSRMASKNLLLENNLKTERISYGYSSPCIDDTPINTYMQSPEVQLSLHIPQNQKFKWEECNLNVSDSYDLQYG</sequence>
<comment type="similarity">
    <text evidence="1">Belongs to the peptidase S10 family.</text>
</comment>
<feature type="chain" id="PRO_5036995496" evidence="2">
    <location>
        <begin position="21"/>
        <end position="211"/>
    </location>
</feature>
<keyword evidence="2" id="KW-0732">Signal</keyword>
<dbReference type="Gene3D" id="3.40.50.1820">
    <property type="entry name" value="alpha/beta hydrolase"/>
    <property type="match status" value="2"/>
</dbReference>
<dbReference type="GO" id="GO:0004185">
    <property type="term" value="F:serine-type carboxypeptidase activity"/>
    <property type="evidence" value="ECO:0007669"/>
    <property type="project" value="InterPro"/>
</dbReference>
<name>A0A915NKY3_9BILA</name>
<evidence type="ECO:0000313" key="4">
    <source>
        <dbReference type="WBParaSite" id="scf7180000419696.g4197"/>
    </source>
</evidence>
<reference evidence="4" key="1">
    <citation type="submission" date="2022-11" db="UniProtKB">
        <authorList>
            <consortium name="WormBaseParasite"/>
        </authorList>
    </citation>
    <scope>IDENTIFICATION</scope>
</reference>
<dbReference type="InterPro" id="IPR001563">
    <property type="entry name" value="Peptidase_S10"/>
</dbReference>
<evidence type="ECO:0000256" key="1">
    <source>
        <dbReference type="ARBA" id="ARBA00009431"/>
    </source>
</evidence>
<evidence type="ECO:0000256" key="2">
    <source>
        <dbReference type="SAM" id="SignalP"/>
    </source>
</evidence>
<dbReference type="WBParaSite" id="scf7180000419696.g4197">
    <property type="protein sequence ID" value="scf7180000419696.g4197"/>
    <property type="gene ID" value="scf7180000419696.g4197"/>
</dbReference>
<dbReference type="Pfam" id="PF00450">
    <property type="entry name" value="Peptidase_S10"/>
    <property type="match status" value="2"/>
</dbReference>
<accession>A0A915NKY3</accession>
<protein>
    <submittedName>
        <fullName evidence="4">Uncharacterized protein</fullName>
    </submittedName>
</protein>
<dbReference type="AlphaFoldDB" id="A0A915NKY3"/>
<dbReference type="GO" id="GO:0006508">
    <property type="term" value="P:proteolysis"/>
    <property type="evidence" value="ECO:0007669"/>
    <property type="project" value="InterPro"/>
</dbReference>
<dbReference type="InterPro" id="IPR029058">
    <property type="entry name" value="AB_hydrolase_fold"/>
</dbReference>
<proteinExistence type="inferred from homology"/>
<evidence type="ECO:0000313" key="3">
    <source>
        <dbReference type="Proteomes" id="UP000887560"/>
    </source>
</evidence>
<keyword evidence="3" id="KW-1185">Reference proteome</keyword>
<dbReference type="SUPFAM" id="SSF53474">
    <property type="entry name" value="alpha/beta-Hydrolases"/>
    <property type="match status" value="2"/>
</dbReference>
<feature type="signal peptide" evidence="2">
    <location>
        <begin position="1"/>
        <end position="20"/>
    </location>
</feature>